<gene>
    <name evidence="2" type="ORF">PR048_002798</name>
</gene>
<feature type="domain" description="Transposable element P transposase-like RNase H" evidence="1">
    <location>
        <begin position="54"/>
        <end position="104"/>
    </location>
</feature>
<dbReference type="Pfam" id="PF21787">
    <property type="entry name" value="TNP-like_RNaseH_N"/>
    <property type="match status" value="1"/>
</dbReference>
<dbReference type="EMBL" id="JARBHB010000001">
    <property type="protein sequence ID" value="KAJ8897452.1"/>
    <property type="molecule type" value="Genomic_DNA"/>
</dbReference>
<keyword evidence="3" id="KW-1185">Reference proteome</keyword>
<comment type="caution">
    <text evidence="2">The sequence shown here is derived from an EMBL/GenBank/DDBJ whole genome shotgun (WGS) entry which is preliminary data.</text>
</comment>
<evidence type="ECO:0000313" key="3">
    <source>
        <dbReference type="Proteomes" id="UP001159363"/>
    </source>
</evidence>
<protein>
    <recommendedName>
        <fullName evidence="1">Transposable element P transposase-like RNase H domain-containing protein</fullName>
    </recommendedName>
</protein>
<dbReference type="Proteomes" id="UP001159363">
    <property type="component" value="Chromosome 1"/>
</dbReference>
<evidence type="ECO:0000259" key="1">
    <source>
        <dbReference type="Pfam" id="PF21787"/>
    </source>
</evidence>
<reference evidence="2 3" key="1">
    <citation type="submission" date="2023-02" db="EMBL/GenBank/DDBJ databases">
        <title>LHISI_Scaffold_Assembly.</title>
        <authorList>
            <person name="Stuart O.P."/>
            <person name="Cleave R."/>
            <person name="Magrath M.J.L."/>
            <person name="Mikheyev A.S."/>
        </authorList>
    </citation>
    <scope>NUCLEOTIDE SEQUENCE [LARGE SCALE GENOMIC DNA]</scope>
    <source>
        <strain evidence="2">Daus_M_001</strain>
        <tissue evidence="2">Leg muscle</tissue>
    </source>
</reference>
<proteinExistence type="predicted"/>
<dbReference type="InterPro" id="IPR048365">
    <property type="entry name" value="TNP-like_RNaseH_N"/>
</dbReference>
<evidence type="ECO:0000313" key="2">
    <source>
        <dbReference type="EMBL" id="KAJ8897452.1"/>
    </source>
</evidence>
<accession>A0ABQ9IL98</accession>
<sequence>MAEETCKSEIFTLDDRILALSIYKQSGKAYRLLAKVFSLPSRQTIMKLLQKIPFSPGLNQQLFDNLKHSVSKLPKSDRYCCLLFDEMAIQPSLHYSSNNDKIIG</sequence>
<name>A0ABQ9IL98_9NEOP</name>
<organism evidence="2 3">
    <name type="scientific">Dryococelus australis</name>
    <dbReference type="NCBI Taxonomy" id="614101"/>
    <lineage>
        <taxon>Eukaryota</taxon>
        <taxon>Metazoa</taxon>
        <taxon>Ecdysozoa</taxon>
        <taxon>Arthropoda</taxon>
        <taxon>Hexapoda</taxon>
        <taxon>Insecta</taxon>
        <taxon>Pterygota</taxon>
        <taxon>Neoptera</taxon>
        <taxon>Polyneoptera</taxon>
        <taxon>Phasmatodea</taxon>
        <taxon>Verophasmatodea</taxon>
        <taxon>Anareolatae</taxon>
        <taxon>Phasmatidae</taxon>
        <taxon>Eurycanthinae</taxon>
        <taxon>Dryococelus</taxon>
    </lineage>
</organism>